<evidence type="ECO:0000256" key="9">
    <source>
        <dbReference type="ARBA" id="ARBA00023237"/>
    </source>
</evidence>
<dbReference type="GO" id="GO:0009279">
    <property type="term" value="C:cell outer membrane"/>
    <property type="evidence" value="ECO:0007669"/>
    <property type="project" value="UniProtKB-SubCell"/>
</dbReference>
<dbReference type="InterPro" id="IPR037066">
    <property type="entry name" value="Plug_dom_sf"/>
</dbReference>
<evidence type="ECO:0000256" key="11">
    <source>
        <dbReference type="RuleBase" id="RU003357"/>
    </source>
</evidence>
<dbReference type="eggNOG" id="COG1629">
    <property type="taxonomic scope" value="Bacteria"/>
</dbReference>
<evidence type="ECO:0000259" key="14">
    <source>
        <dbReference type="Pfam" id="PF07715"/>
    </source>
</evidence>
<feature type="signal peptide" evidence="12">
    <location>
        <begin position="1"/>
        <end position="29"/>
    </location>
</feature>
<dbReference type="GO" id="GO:0044718">
    <property type="term" value="P:siderophore transmembrane transport"/>
    <property type="evidence" value="ECO:0007669"/>
    <property type="project" value="TreeGrafter"/>
</dbReference>
<dbReference type="InterPro" id="IPR023996">
    <property type="entry name" value="TonB-dep_OMP_SusC/RagA"/>
</dbReference>
<dbReference type="SUPFAM" id="SSF49452">
    <property type="entry name" value="Starch-binding domain-like"/>
    <property type="match status" value="1"/>
</dbReference>
<dbReference type="InterPro" id="IPR012910">
    <property type="entry name" value="Plug_dom"/>
</dbReference>
<dbReference type="EMBL" id="CP007128">
    <property type="protein sequence ID" value="AHG92000.1"/>
    <property type="molecule type" value="Genomic_DNA"/>
</dbReference>
<dbReference type="KEGG" id="gba:J421_4463"/>
<keyword evidence="4 10" id="KW-0812">Transmembrane</keyword>
<dbReference type="GO" id="GO:0030246">
    <property type="term" value="F:carbohydrate binding"/>
    <property type="evidence" value="ECO:0007669"/>
    <property type="project" value="InterPro"/>
</dbReference>
<dbReference type="Gene3D" id="2.60.40.1120">
    <property type="entry name" value="Carboxypeptidase-like, regulatory domain"/>
    <property type="match status" value="1"/>
</dbReference>
<keyword evidence="9 10" id="KW-0998">Cell outer membrane</keyword>
<keyword evidence="16" id="KW-1185">Reference proteome</keyword>
<evidence type="ECO:0000256" key="7">
    <source>
        <dbReference type="ARBA" id="ARBA00023136"/>
    </source>
</evidence>
<dbReference type="NCBIfam" id="TIGR04057">
    <property type="entry name" value="SusC_RagA_signa"/>
    <property type="match status" value="1"/>
</dbReference>
<dbReference type="PANTHER" id="PTHR30069">
    <property type="entry name" value="TONB-DEPENDENT OUTER MEMBRANE RECEPTOR"/>
    <property type="match status" value="1"/>
</dbReference>
<gene>
    <name evidence="15" type="ORF">J421_4463</name>
</gene>
<keyword evidence="5 12" id="KW-0732">Signal</keyword>
<dbReference type="PANTHER" id="PTHR30069:SF29">
    <property type="entry name" value="HEMOGLOBIN AND HEMOGLOBIN-HAPTOGLOBIN-BINDING PROTEIN 1-RELATED"/>
    <property type="match status" value="1"/>
</dbReference>
<name>W0RNS9_9BACT</name>
<proteinExistence type="inferred from homology"/>
<dbReference type="Pfam" id="PF13620">
    <property type="entry name" value="CarboxypepD_reg"/>
    <property type="match status" value="1"/>
</dbReference>
<dbReference type="GO" id="GO:0015344">
    <property type="term" value="F:siderophore uptake transmembrane transporter activity"/>
    <property type="evidence" value="ECO:0007669"/>
    <property type="project" value="TreeGrafter"/>
</dbReference>
<dbReference type="HOGENOM" id="CLU_004317_0_2_0"/>
<evidence type="ECO:0000256" key="6">
    <source>
        <dbReference type="ARBA" id="ARBA00023077"/>
    </source>
</evidence>
<keyword evidence="8" id="KW-0675">Receptor</keyword>
<keyword evidence="2 10" id="KW-0813">Transport</keyword>
<evidence type="ECO:0000256" key="8">
    <source>
        <dbReference type="ARBA" id="ARBA00023170"/>
    </source>
</evidence>
<keyword evidence="6 11" id="KW-0798">TonB box</keyword>
<evidence type="ECO:0000256" key="2">
    <source>
        <dbReference type="ARBA" id="ARBA00022448"/>
    </source>
</evidence>
<evidence type="ECO:0000256" key="12">
    <source>
        <dbReference type="SAM" id="SignalP"/>
    </source>
</evidence>
<evidence type="ECO:0000256" key="1">
    <source>
        <dbReference type="ARBA" id="ARBA00004571"/>
    </source>
</evidence>
<dbReference type="Pfam" id="PF07715">
    <property type="entry name" value="Plug"/>
    <property type="match status" value="1"/>
</dbReference>
<dbReference type="InterPro" id="IPR039426">
    <property type="entry name" value="TonB-dep_rcpt-like"/>
</dbReference>
<evidence type="ECO:0000256" key="4">
    <source>
        <dbReference type="ARBA" id="ARBA00022692"/>
    </source>
</evidence>
<dbReference type="InterPro" id="IPR000531">
    <property type="entry name" value="Beta-barrel_TonB"/>
</dbReference>
<evidence type="ECO:0000313" key="16">
    <source>
        <dbReference type="Proteomes" id="UP000019151"/>
    </source>
</evidence>
<sequence length="1043" mass="111085">MIYPFYRSARATAGLLTALGLAWAPAALATTALAPAAGAQQPRGTARVTGTVRGDNGQPLVGAQVALTGTGYGAVAGDDGRYSISGVPAGTYTLRAARIGYTPVTQQVTVGDGQTLTVDVTLTASATTLTAVSVVGYTNEQRRDISGAVSTVTSSDIQDQKVATVEEALRGRAPGVQIAASGQPGRPASIVVRGQNGFGNPSPLYVVDGMYVGQQNPNINPDDIASINILKDASAAAQYGAQASNGVIVITTKRGANGPSRFALNTYYGFQQIPKRIPLMNAAEFQNVFKAAYAAAGQTPPAGVSGGASINTDWQDALFQRGAIQNYNLTASGGTTSASYLLSGSVLDQKGTVINTDFRRYSVRVNSDATRGRITVGEALAISQSNQRAYPNGIFGGQALPLIDVVSLLPTIPIRDPNNPGGWGYGSDANPNYGVNPVAVLTNNSNRTRSNQVIGTAFGEVKIVGNLRYRLNLGLDYNDLLHRVWTSSAQVRYLTPVLTGASLFQEQPNTQQLLYENLLNYDGTFGGGNHRLSAVAGQTSQNNSYQQLSAFRQGFSNEQLQQLNAGSTTGFTNGGFYTPFRTNSVLGRATYSFKDRYLLTGSVRRDCSSRFSPGNRCGQFGAGSIGWVVSEEGFWKGVPMLGSADFFKLRASTGVLGDQNIGDLAYFSPVSQNINYVSNGPSGATVISGGATQTVLANTDLKWQRNRSTDVGFDLGLFDNRLSLTADYYVNIADQLLVQLPLPGSLASDRNPFVNAGKVRNAGFELGLTHRLDRGDFDLNTTLNLTTTANRVVSLGNGGQPISSGFGDVGVARTAVGHPIGAFYLKETCGIFQTAADVTAHKAQPRAQPGDLCFVDQNADGTINDQDRVFFDNPIPKVTGGLFFDSHWKSIDLGLNFRGSFGNKIFNAIKFATERTTGLSNLRAGYNPWTTSNTNTSTPRAVFGDAVNGDPASDRWLESGNFVRIQNVVLGYSIPQRLLSSMRISGTERPRVYVNLQNLYTFTKYSGYDPEVLGFGDPLARGVDDGLIYPNPRTITLGLDVRF</sequence>
<comment type="similarity">
    <text evidence="10 11">Belongs to the TonB-dependent receptor family.</text>
</comment>
<dbReference type="Gene3D" id="2.40.170.20">
    <property type="entry name" value="TonB-dependent receptor, beta-barrel domain"/>
    <property type="match status" value="1"/>
</dbReference>
<dbReference type="OrthoDB" id="9768177at2"/>
<comment type="subcellular location">
    <subcellularLocation>
        <location evidence="1 10">Cell outer membrane</location>
        <topology evidence="1 10">Multi-pass membrane protein</topology>
    </subcellularLocation>
</comment>
<dbReference type="AlphaFoldDB" id="W0RNS9"/>
<evidence type="ECO:0000259" key="13">
    <source>
        <dbReference type="Pfam" id="PF00593"/>
    </source>
</evidence>
<dbReference type="NCBIfam" id="TIGR04056">
    <property type="entry name" value="OMP_RagA_SusC"/>
    <property type="match status" value="1"/>
</dbReference>
<evidence type="ECO:0000256" key="5">
    <source>
        <dbReference type="ARBA" id="ARBA00022729"/>
    </source>
</evidence>
<dbReference type="RefSeq" id="WP_025413431.1">
    <property type="nucleotide sequence ID" value="NZ_CP007128.1"/>
</dbReference>
<dbReference type="InterPro" id="IPR013784">
    <property type="entry name" value="Carb-bd-like_fold"/>
</dbReference>
<dbReference type="Proteomes" id="UP000019151">
    <property type="component" value="Chromosome"/>
</dbReference>
<reference evidence="15 16" key="1">
    <citation type="journal article" date="2014" name="Genome Announc.">
        <title>Genome Sequence and Methylome of Soil Bacterium Gemmatirosa kalamazoonensis KBS708T, a Member of the Rarely Cultivated Gemmatimonadetes Phylum.</title>
        <authorList>
            <person name="Debruyn J.M."/>
            <person name="Radosevich M."/>
            <person name="Wommack K.E."/>
            <person name="Polson S.W."/>
            <person name="Hauser L.J."/>
            <person name="Fawaz M.N."/>
            <person name="Korlach J."/>
            <person name="Tsai Y.C."/>
        </authorList>
    </citation>
    <scope>NUCLEOTIDE SEQUENCE [LARGE SCALE GENOMIC DNA]</scope>
    <source>
        <strain evidence="15 16">KBS708</strain>
    </source>
</reference>
<feature type="domain" description="TonB-dependent receptor-like beta-barrel" evidence="13">
    <location>
        <begin position="419"/>
        <end position="929"/>
    </location>
</feature>
<feature type="domain" description="TonB-dependent receptor plug" evidence="14">
    <location>
        <begin position="142"/>
        <end position="247"/>
    </location>
</feature>
<dbReference type="InParanoid" id="W0RNS9"/>
<dbReference type="Gene3D" id="2.170.130.10">
    <property type="entry name" value="TonB-dependent receptor, plug domain"/>
    <property type="match status" value="1"/>
</dbReference>
<keyword evidence="3 10" id="KW-1134">Transmembrane beta strand</keyword>
<organism evidence="15 16">
    <name type="scientific">Gemmatirosa kalamazoonensis</name>
    <dbReference type="NCBI Taxonomy" id="861299"/>
    <lineage>
        <taxon>Bacteria</taxon>
        <taxon>Pseudomonadati</taxon>
        <taxon>Gemmatimonadota</taxon>
        <taxon>Gemmatimonadia</taxon>
        <taxon>Gemmatimonadales</taxon>
        <taxon>Gemmatimonadaceae</taxon>
        <taxon>Gemmatirosa</taxon>
    </lineage>
</organism>
<evidence type="ECO:0000256" key="10">
    <source>
        <dbReference type="PROSITE-ProRule" id="PRU01360"/>
    </source>
</evidence>
<dbReference type="SUPFAM" id="SSF56935">
    <property type="entry name" value="Porins"/>
    <property type="match status" value="1"/>
</dbReference>
<evidence type="ECO:0000313" key="15">
    <source>
        <dbReference type="EMBL" id="AHG92000.1"/>
    </source>
</evidence>
<dbReference type="InterPro" id="IPR036942">
    <property type="entry name" value="Beta-barrel_TonB_sf"/>
</dbReference>
<dbReference type="InterPro" id="IPR023997">
    <property type="entry name" value="TonB-dep_OMP_SusC/RagA_CS"/>
</dbReference>
<dbReference type="Pfam" id="PF00593">
    <property type="entry name" value="TonB_dep_Rec_b-barrel"/>
    <property type="match status" value="1"/>
</dbReference>
<dbReference type="PATRIC" id="fig|861299.3.peg.4518"/>
<evidence type="ECO:0000256" key="3">
    <source>
        <dbReference type="ARBA" id="ARBA00022452"/>
    </source>
</evidence>
<dbReference type="STRING" id="861299.J421_4463"/>
<accession>W0RNS9</accession>
<dbReference type="PROSITE" id="PS52016">
    <property type="entry name" value="TONB_DEPENDENT_REC_3"/>
    <property type="match status" value="1"/>
</dbReference>
<keyword evidence="7 10" id="KW-0472">Membrane</keyword>
<feature type="chain" id="PRO_5004795212" evidence="12">
    <location>
        <begin position="30"/>
        <end position="1043"/>
    </location>
</feature>
<protein>
    <submittedName>
        <fullName evidence="15">TonB-dependent outer membrane protein, SusC/RagA</fullName>
    </submittedName>
</protein>